<name>A0AA39D6D1_VITRO</name>
<evidence type="ECO:0000256" key="1">
    <source>
        <dbReference type="ARBA" id="ARBA00006141"/>
    </source>
</evidence>
<dbReference type="Gene3D" id="1.20.190.20">
    <property type="entry name" value="14-3-3 domain"/>
    <property type="match status" value="1"/>
</dbReference>
<keyword evidence="4" id="KW-1185">Reference proteome</keyword>
<comment type="similarity">
    <text evidence="1">Belongs to the 14-3-3 family.</text>
</comment>
<feature type="domain" description="14-3-3" evidence="2">
    <location>
        <begin position="21"/>
        <end position="76"/>
    </location>
</feature>
<dbReference type="InterPro" id="IPR036815">
    <property type="entry name" value="14-3-3_dom_sf"/>
</dbReference>
<dbReference type="Proteomes" id="UP001168098">
    <property type="component" value="Unassembled WGS sequence"/>
</dbReference>
<evidence type="ECO:0000259" key="2">
    <source>
        <dbReference type="Pfam" id="PF00244"/>
    </source>
</evidence>
<dbReference type="PRINTS" id="PR00305">
    <property type="entry name" value="1433ZETA"/>
</dbReference>
<sequence>MAKLAQQVECYKKMVQFMEKDIAAVELAPTHHIRLGLALNFSIFCYEILNSPDRAYDLTKKTFDEAIAELDTLDEELLMMRLTNPR</sequence>
<dbReference type="InterPro" id="IPR023410">
    <property type="entry name" value="14-3-3_domain"/>
</dbReference>
<protein>
    <recommendedName>
        <fullName evidence="2">14-3-3 domain-containing protein</fullName>
    </recommendedName>
</protein>
<evidence type="ECO:0000313" key="4">
    <source>
        <dbReference type="Proteomes" id="UP001168098"/>
    </source>
</evidence>
<reference evidence="3 4" key="1">
    <citation type="journal article" date="2023" name="BMC Biotechnol.">
        <title>Vitis rotundifolia cv Carlos genome sequencing.</title>
        <authorList>
            <person name="Huff M."/>
            <person name="Hulse-Kemp A."/>
            <person name="Scheffler B."/>
            <person name="Youngblood R."/>
            <person name="Simpson S."/>
            <person name="Babiker E."/>
            <person name="Staton M."/>
        </authorList>
    </citation>
    <scope>NUCLEOTIDE SEQUENCE [LARGE SCALE GENOMIC DNA]</scope>
    <source>
        <tissue evidence="3">Leaf</tissue>
    </source>
</reference>
<dbReference type="Pfam" id="PF00244">
    <property type="entry name" value="14-3-3"/>
    <property type="match status" value="1"/>
</dbReference>
<comment type="caution">
    <text evidence="3">The sequence shown here is derived from an EMBL/GenBank/DDBJ whole genome shotgun (WGS) entry which is preliminary data.</text>
</comment>
<gene>
    <name evidence="3" type="ORF">PVL29_025808</name>
</gene>
<dbReference type="PANTHER" id="PTHR18860">
    <property type="entry name" value="14-3-3 PROTEIN"/>
    <property type="match status" value="1"/>
</dbReference>
<dbReference type="AlphaFoldDB" id="A0AA39D6D1"/>
<accession>A0AA39D6D1</accession>
<dbReference type="SUPFAM" id="SSF48445">
    <property type="entry name" value="14-3-3 protein"/>
    <property type="match status" value="1"/>
</dbReference>
<dbReference type="EMBL" id="JARBHA010000019">
    <property type="protein sequence ID" value="KAJ9672339.1"/>
    <property type="molecule type" value="Genomic_DNA"/>
</dbReference>
<dbReference type="InterPro" id="IPR000308">
    <property type="entry name" value="14-3-3"/>
</dbReference>
<evidence type="ECO:0000313" key="3">
    <source>
        <dbReference type="EMBL" id="KAJ9672339.1"/>
    </source>
</evidence>
<organism evidence="3 4">
    <name type="scientific">Vitis rotundifolia</name>
    <name type="common">Muscadine grape</name>
    <dbReference type="NCBI Taxonomy" id="103349"/>
    <lineage>
        <taxon>Eukaryota</taxon>
        <taxon>Viridiplantae</taxon>
        <taxon>Streptophyta</taxon>
        <taxon>Embryophyta</taxon>
        <taxon>Tracheophyta</taxon>
        <taxon>Spermatophyta</taxon>
        <taxon>Magnoliopsida</taxon>
        <taxon>eudicotyledons</taxon>
        <taxon>Gunneridae</taxon>
        <taxon>Pentapetalae</taxon>
        <taxon>rosids</taxon>
        <taxon>Vitales</taxon>
        <taxon>Vitaceae</taxon>
        <taxon>Viteae</taxon>
        <taxon>Vitis</taxon>
    </lineage>
</organism>
<proteinExistence type="inferred from homology"/>